<sequence>MARLKVDRLAIGLFLAVSATAFETLAVGTMLPTIAEEFDGDRLYGATFVVYMLANLVSLVAAGERADRTGLRRPFLFGAASFAVGLLIAGTANSMWMLLIGRAMQGAGSGIFVSLSFVAVRRAYSDERQAAMYALISTGWVLPSLISPFVAGWITSTVGWRWVFIGMLPLAGIVVLLAVPQLAGVDSQSQLADEPAPSRIPLAIAIAAGIGLMTAASYSSRWWLVTSLALVGVVIVVASLRRLMPPGLLTAHPGRPAAIAARICAMAAFNGADFFIPLAARRIHDASPTVQGATILGAAVGWNLGQWFAVRAGDRIGFHRMVPAGFVVLAAGTASSIAVLSSDTPLWVTFITWSIGGVGMGVLFNPTSQIGMGSASSEAAGLASTQLSVADVFGFSVMAAVGGALVSFADQTSLSLRTALGSAFVLATVVALGGAFAGRRIRPAESV</sequence>
<dbReference type="Gene3D" id="1.20.1720.10">
    <property type="entry name" value="Multidrug resistance protein D"/>
    <property type="match status" value="1"/>
</dbReference>
<dbReference type="PROSITE" id="PS50850">
    <property type="entry name" value="MFS"/>
    <property type="match status" value="1"/>
</dbReference>
<comment type="subcellular location">
    <subcellularLocation>
        <location evidence="1">Membrane</location>
        <topology evidence="1">Multi-pass membrane protein</topology>
    </subcellularLocation>
</comment>
<evidence type="ECO:0000256" key="4">
    <source>
        <dbReference type="ARBA" id="ARBA00023136"/>
    </source>
</evidence>
<dbReference type="PANTHER" id="PTHR23501">
    <property type="entry name" value="MAJOR FACILITATOR SUPERFAMILY"/>
    <property type="match status" value="1"/>
</dbReference>
<evidence type="ECO:0000256" key="3">
    <source>
        <dbReference type="ARBA" id="ARBA00022989"/>
    </source>
</evidence>
<accession>A0A6J6QFK1</accession>
<evidence type="ECO:0000256" key="5">
    <source>
        <dbReference type="SAM" id="Phobius"/>
    </source>
</evidence>
<dbReference type="EMBL" id="CAEZYY010000031">
    <property type="protein sequence ID" value="CAB4764065.1"/>
    <property type="molecule type" value="Genomic_DNA"/>
</dbReference>
<dbReference type="InterPro" id="IPR020846">
    <property type="entry name" value="MFS_dom"/>
</dbReference>
<feature type="transmembrane region" description="Helical" evidence="5">
    <location>
        <begin position="260"/>
        <end position="280"/>
    </location>
</feature>
<dbReference type="GO" id="GO:0005886">
    <property type="term" value="C:plasma membrane"/>
    <property type="evidence" value="ECO:0007669"/>
    <property type="project" value="TreeGrafter"/>
</dbReference>
<gene>
    <name evidence="7" type="ORF">UFOPK2602_00971</name>
    <name evidence="8" type="ORF">UFOPK2806_01903</name>
</gene>
<dbReference type="Gene3D" id="1.20.1250.20">
    <property type="entry name" value="MFS general substrate transporter like domains"/>
    <property type="match status" value="1"/>
</dbReference>
<feature type="transmembrane region" description="Helical" evidence="5">
    <location>
        <begin position="160"/>
        <end position="179"/>
    </location>
</feature>
<evidence type="ECO:0000313" key="7">
    <source>
        <dbReference type="EMBL" id="CAB4707965.1"/>
    </source>
</evidence>
<name>A0A6J6QFK1_9ZZZZ</name>
<dbReference type="InterPro" id="IPR036259">
    <property type="entry name" value="MFS_trans_sf"/>
</dbReference>
<dbReference type="SUPFAM" id="SSF103473">
    <property type="entry name" value="MFS general substrate transporter"/>
    <property type="match status" value="2"/>
</dbReference>
<protein>
    <submittedName>
        <fullName evidence="7">Unannotated protein</fullName>
    </submittedName>
</protein>
<dbReference type="Pfam" id="PF07690">
    <property type="entry name" value="MFS_1"/>
    <property type="match status" value="1"/>
</dbReference>
<evidence type="ECO:0000256" key="1">
    <source>
        <dbReference type="ARBA" id="ARBA00004141"/>
    </source>
</evidence>
<feature type="transmembrane region" description="Helical" evidence="5">
    <location>
        <begin position="222"/>
        <end position="240"/>
    </location>
</feature>
<feature type="transmembrane region" description="Helical" evidence="5">
    <location>
        <begin position="292"/>
        <end position="310"/>
    </location>
</feature>
<dbReference type="GO" id="GO:0022857">
    <property type="term" value="F:transmembrane transporter activity"/>
    <property type="evidence" value="ECO:0007669"/>
    <property type="project" value="InterPro"/>
</dbReference>
<feature type="transmembrane region" description="Helical" evidence="5">
    <location>
        <begin position="75"/>
        <end position="97"/>
    </location>
</feature>
<dbReference type="PANTHER" id="PTHR23501:SF154">
    <property type="entry name" value="MULTIDRUG-EFFLUX TRANSPORTER RV1634-RELATED"/>
    <property type="match status" value="1"/>
</dbReference>
<keyword evidence="4 5" id="KW-0472">Membrane</keyword>
<feature type="transmembrane region" description="Helical" evidence="5">
    <location>
        <begin position="200"/>
        <end position="216"/>
    </location>
</feature>
<dbReference type="InterPro" id="IPR011701">
    <property type="entry name" value="MFS"/>
</dbReference>
<reference evidence="7" key="1">
    <citation type="submission" date="2020-05" db="EMBL/GenBank/DDBJ databases">
        <authorList>
            <person name="Chiriac C."/>
            <person name="Salcher M."/>
            <person name="Ghai R."/>
            <person name="Kavagutti S V."/>
        </authorList>
    </citation>
    <scope>NUCLEOTIDE SEQUENCE</scope>
</reference>
<evidence type="ECO:0000313" key="8">
    <source>
        <dbReference type="EMBL" id="CAB4764065.1"/>
    </source>
</evidence>
<proteinExistence type="predicted"/>
<organism evidence="7">
    <name type="scientific">freshwater metagenome</name>
    <dbReference type="NCBI Taxonomy" id="449393"/>
    <lineage>
        <taxon>unclassified sequences</taxon>
        <taxon>metagenomes</taxon>
        <taxon>ecological metagenomes</taxon>
    </lineage>
</organism>
<feature type="transmembrane region" description="Helical" evidence="5">
    <location>
        <begin position="103"/>
        <end position="120"/>
    </location>
</feature>
<feature type="transmembrane region" description="Helical" evidence="5">
    <location>
        <begin position="44"/>
        <end position="63"/>
    </location>
</feature>
<keyword evidence="2 5" id="KW-0812">Transmembrane</keyword>
<evidence type="ECO:0000259" key="6">
    <source>
        <dbReference type="PROSITE" id="PS50850"/>
    </source>
</evidence>
<dbReference type="EMBL" id="CAEZXX010000055">
    <property type="protein sequence ID" value="CAB4707965.1"/>
    <property type="molecule type" value="Genomic_DNA"/>
</dbReference>
<feature type="transmembrane region" description="Helical" evidence="5">
    <location>
        <begin position="132"/>
        <end position="154"/>
    </location>
</feature>
<feature type="transmembrane region" description="Helical" evidence="5">
    <location>
        <begin position="346"/>
        <end position="366"/>
    </location>
</feature>
<feature type="transmembrane region" description="Helical" evidence="5">
    <location>
        <begin position="322"/>
        <end position="340"/>
    </location>
</feature>
<feature type="domain" description="Major facilitator superfamily (MFS) profile" evidence="6">
    <location>
        <begin position="9"/>
        <end position="446"/>
    </location>
</feature>
<evidence type="ECO:0000256" key="2">
    <source>
        <dbReference type="ARBA" id="ARBA00022692"/>
    </source>
</evidence>
<feature type="transmembrane region" description="Helical" evidence="5">
    <location>
        <begin position="414"/>
        <end position="437"/>
    </location>
</feature>
<keyword evidence="3 5" id="KW-1133">Transmembrane helix</keyword>
<feature type="transmembrane region" description="Helical" evidence="5">
    <location>
        <begin position="387"/>
        <end position="408"/>
    </location>
</feature>
<dbReference type="AlphaFoldDB" id="A0A6J6QFK1"/>